<reference evidence="2" key="1">
    <citation type="submission" date="2018-05" db="EMBL/GenBank/DDBJ databases">
        <authorList>
            <person name="Lanie J.A."/>
            <person name="Ng W.-L."/>
            <person name="Kazmierczak K.M."/>
            <person name="Andrzejewski T.M."/>
            <person name="Davidsen T.M."/>
            <person name="Wayne K.J."/>
            <person name="Tettelin H."/>
            <person name="Glass J.I."/>
            <person name="Rusch D."/>
            <person name="Podicherti R."/>
            <person name="Tsui H.-C.T."/>
            <person name="Winkler M.E."/>
        </authorList>
    </citation>
    <scope>NUCLEOTIDE SEQUENCE</scope>
</reference>
<proteinExistence type="predicted"/>
<feature type="domain" description="6-phosphogluconate dehydrogenase NADP-binding" evidence="1">
    <location>
        <begin position="5"/>
        <end position="55"/>
    </location>
</feature>
<sequence length="59" mass="6406">MAQAKIAVIGLGLIGTSFGLNLTKNKKRNYTVVGYDIERGRERTAEKAGAIDKRSPSIK</sequence>
<dbReference type="EMBL" id="UINC01226790">
    <property type="protein sequence ID" value="SVE57421.1"/>
    <property type="molecule type" value="Genomic_DNA"/>
</dbReference>
<dbReference type="InterPro" id="IPR036291">
    <property type="entry name" value="NAD(P)-bd_dom_sf"/>
</dbReference>
<dbReference type="Pfam" id="PF03446">
    <property type="entry name" value="NAD_binding_2"/>
    <property type="match status" value="1"/>
</dbReference>
<protein>
    <recommendedName>
        <fullName evidence="1">6-phosphogluconate dehydrogenase NADP-binding domain-containing protein</fullName>
    </recommendedName>
</protein>
<dbReference type="AlphaFoldDB" id="A0A383EL08"/>
<organism evidence="2">
    <name type="scientific">marine metagenome</name>
    <dbReference type="NCBI Taxonomy" id="408172"/>
    <lineage>
        <taxon>unclassified sequences</taxon>
        <taxon>metagenomes</taxon>
        <taxon>ecological metagenomes</taxon>
    </lineage>
</organism>
<dbReference type="InterPro" id="IPR006115">
    <property type="entry name" value="6PGDH_NADP-bd"/>
</dbReference>
<evidence type="ECO:0000259" key="1">
    <source>
        <dbReference type="Pfam" id="PF03446"/>
    </source>
</evidence>
<feature type="non-terminal residue" evidence="2">
    <location>
        <position position="59"/>
    </location>
</feature>
<gene>
    <name evidence="2" type="ORF">METZ01_LOCUS510275</name>
</gene>
<accession>A0A383EL08</accession>
<dbReference type="SUPFAM" id="SSF51735">
    <property type="entry name" value="NAD(P)-binding Rossmann-fold domains"/>
    <property type="match status" value="1"/>
</dbReference>
<evidence type="ECO:0000313" key="2">
    <source>
        <dbReference type="EMBL" id="SVE57421.1"/>
    </source>
</evidence>
<dbReference type="Gene3D" id="3.40.50.720">
    <property type="entry name" value="NAD(P)-binding Rossmann-like Domain"/>
    <property type="match status" value="1"/>
</dbReference>
<name>A0A383EL08_9ZZZZ</name>